<keyword evidence="1" id="KW-0472">Membrane</keyword>
<dbReference type="Proteomes" id="UP000629025">
    <property type="component" value="Unassembled WGS sequence"/>
</dbReference>
<sequence length="90" mass="10555">MDQLSLFIIAVSVVLAVAFKWYLFRRIQRWIDQDLIRGLAGQDMQLHSQLMATDLSLREAGIKRAERHRRLEQLAHNFEPEHQTTVSPDQ</sequence>
<reference evidence="3" key="1">
    <citation type="journal article" date="2019" name="Int. J. Syst. Evol. Microbiol.">
        <title>The Global Catalogue of Microorganisms (GCM) 10K type strain sequencing project: providing services to taxonomists for standard genome sequencing and annotation.</title>
        <authorList>
            <consortium name="The Broad Institute Genomics Platform"/>
            <consortium name="The Broad Institute Genome Sequencing Center for Infectious Disease"/>
            <person name="Wu L."/>
            <person name="Ma J."/>
        </authorList>
    </citation>
    <scope>NUCLEOTIDE SEQUENCE [LARGE SCALE GENOMIC DNA]</scope>
    <source>
        <strain evidence="3">CGMCC 1.15341</strain>
    </source>
</reference>
<keyword evidence="3" id="KW-1185">Reference proteome</keyword>
<feature type="transmembrane region" description="Helical" evidence="1">
    <location>
        <begin position="6"/>
        <end position="23"/>
    </location>
</feature>
<evidence type="ECO:0000256" key="1">
    <source>
        <dbReference type="SAM" id="Phobius"/>
    </source>
</evidence>
<evidence type="ECO:0000313" key="2">
    <source>
        <dbReference type="EMBL" id="GGC02676.1"/>
    </source>
</evidence>
<dbReference type="RefSeq" id="WP_188749971.1">
    <property type="nucleotide sequence ID" value="NZ_BMIJ01000006.1"/>
</dbReference>
<name>A0ABQ1KMT4_9GAMM</name>
<keyword evidence="1" id="KW-0812">Transmembrane</keyword>
<proteinExistence type="predicted"/>
<evidence type="ECO:0000313" key="3">
    <source>
        <dbReference type="Proteomes" id="UP000629025"/>
    </source>
</evidence>
<gene>
    <name evidence="2" type="ORF">GCM10011352_31140</name>
</gene>
<accession>A0ABQ1KMT4</accession>
<keyword evidence="1" id="KW-1133">Transmembrane helix</keyword>
<protein>
    <recommendedName>
        <fullName evidence="4">Phage shock protein B</fullName>
    </recommendedName>
</protein>
<evidence type="ECO:0008006" key="4">
    <source>
        <dbReference type="Google" id="ProtNLM"/>
    </source>
</evidence>
<organism evidence="2 3">
    <name type="scientific">Marinobacterium zhoushanense</name>
    <dbReference type="NCBI Taxonomy" id="1679163"/>
    <lineage>
        <taxon>Bacteria</taxon>
        <taxon>Pseudomonadati</taxon>
        <taxon>Pseudomonadota</taxon>
        <taxon>Gammaproteobacteria</taxon>
        <taxon>Oceanospirillales</taxon>
        <taxon>Oceanospirillaceae</taxon>
        <taxon>Marinobacterium</taxon>
    </lineage>
</organism>
<dbReference type="EMBL" id="BMIJ01000006">
    <property type="protein sequence ID" value="GGC02676.1"/>
    <property type="molecule type" value="Genomic_DNA"/>
</dbReference>
<comment type="caution">
    <text evidence="2">The sequence shown here is derived from an EMBL/GenBank/DDBJ whole genome shotgun (WGS) entry which is preliminary data.</text>
</comment>